<protein>
    <submittedName>
        <fullName evidence="5">FAD-binding oxidoreductase</fullName>
    </submittedName>
</protein>
<organism evidence="5 6">
    <name type="scientific">Falsiruegeria litorea</name>
    <dbReference type="NCBI Taxonomy" id="1280831"/>
    <lineage>
        <taxon>Bacteria</taxon>
        <taxon>Pseudomonadati</taxon>
        <taxon>Pseudomonadota</taxon>
        <taxon>Alphaproteobacteria</taxon>
        <taxon>Rhodobacterales</taxon>
        <taxon>Roseobacteraceae</taxon>
        <taxon>Falsiruegeria</taxon>
    </lineage>
</organism>
<sequence length="483" mass="52438">MTTYEQVLAKLPAEIVVLDQDIIGGYTTDFRKKYTGKSPALLRPRSTEEVAEIVKLCNEHSVALVPVGGNTGYCGGTTPDDSDEQLLISLQRMKKIREVDGDNLSITVDAGCILSEIHDAAAQEKLMFPLSLGSQQSCQIGGNISTNAGGVSAIRYGITRDLVLGLEAVLPDGQILSNLSPLRKDNRGYALHQLLIGAEGSLGIVTAASLRLFLPASSRVSAFLAINDISDLIPLLAKAQQYTGEAITSFEYISNTSLELLLAKKPELRRPIAEPAKHFVLIEAATSSPILPLDQAIEAFFEDGMSEEMIVDGAIASSEQQRLDFWNLREHIPEGEVLNGGSVKHDVSVRTSDTARFIELGTALVDRFGRGARLSIYGHVGDGNVHFNVLAPAGVNASMFLEEISTEVSPRIYDLVAKMDGSFSAEYGLGQDKLSLDQTYGDPIKRNLMRKFKNVLDPREIMNPGKVVSSRNVMSDEKEVQCL</sequence>
<evidence type="ECO:0000256" key="1">
    <source>
        <dbReference type="ARBA" id="ARBA00008000"/>
    </source>
</evidence>
<dbReference type="Proteomes" id="UP000763802">
    <property type="component" value="Unassembled WGS sequence"/>
</dbReference>
<dbReference type="RefSeq" id="WP_215194199.1">
    <property type="nucleotide sequence ID" value="NZ_JAHHDY010000021.1"/>
</dbReference>
<dbReference type="InterPro" id="IPR004113">
    <property type="entry name" value="FAD-bd_oxidored_4_C"/>
</dbReference>
<name>A0ABS5WVT6_9RHOB</name>
<dbReference type="PROSITE" id="PS51387">
    <property type="entry name" value="FAD_PCMH"/>
    <property type="match status" value="1"/>
</dbReference>
<dbReference type="Gene3D" id="3.30.70.2190">
    <property type="match status" value="1"/>
</dbReference>
<dbReference type="InterPro" id="IPR016164">
    <property type="entry name" value="FAD-linked_Oxase-like_C"/>
</dbReference>
<evidence type="ECO:0000259" key="4">
    <source>
        <dbReference type="PROSITE" id="PS51387"/>
    </source>
</evidence>
<evidence type="ECO:0000313" key="6">
    <source>
        <dbReference type="Proteomes" id="UP000763802"/>
    </source>
</evidence>
<evidence type="ECO:0000256" key="2">
    <source>
        <dbReference type="ARBA" id="ARBA00022630"/>
    </source>
</evidence>
<accession>A0ABS5WVT6</accession>
<keyword evidence="2" id="KW-0285">Flavoprotein</keyword>
<evidence type="ECO:0000256" key="3">
    <source>
        <dbReference type="ARBA" id="ARBA00022827"/>
    </source>
</evidence>
<dbReference type="InterPro" id="IPR051264">
    <property type="entry name" value="FAD-oxidored/transferase_4"/>
</dbReference>
<feature type="domain" description="FAD-binding PCMH-type" evidence="4">
    <location>
        <begin position="34"/>
        <end position="215"/>
    </location>
</feature>
<evidence type="ECO:0000313" key="5">
    <source>
        <dbReference type="EMBL" id="MBT3143222.1"/>
    </source>
</evidence>
<dbReference type="Gene3D" id="1.10.45.10">
    <property type="entry name" value="Vanillyl-alcohol Oxidase, Chain A, domain 4"/>
    <property type="match status" value="1"/>
</dbReference>
<dbReference type="SUPFAM" id="SSF56176">
    <property type="entry name" value="FAD-binding/transporter-associated domain-like"/>
    <property type="match status" value="1"/>
</dbReference>
<keyword evidence="6" id="KW-1185">Reference proteome</keyword>
<dbReference type="InterPro" id="IPR016167">
    <property type="entry name" value="FAD-bd_PCMH_sub1"/>
</dbReference>
<dbReference type="Pfam" id="PF01565">
    <property type="entry name" value="FAD_binding_4"/>
    <property type="match status" value="1"/>
</dbReference>
<dbReference type="InterPro" id="IPR006094">
    <property type="entry name" value="Oxid_FAD_bind_N"/>
</dbReference>
<keyword evidence="3" id="KW-0274">FAD</keyword>
<comment type="caution">
    <text evidence="5">The sequence shown here is derived from an EMBL/GenBank/DDBJ whole genome shotgun (WGS) entry which is preliminary data.</text>
</comment>
<dbReference type="Gene3D" id="3.30.43.10">
    <property type="entry name" value="Uridine Diphospho-n-acetylenolpyruvylglucosamine Reductase, domain 2"/>
    <property type="match status" value="1"/>
</dbReference>
<dbReference type="SUPFAM" id="SSF55103">
    <property type="entry name" value="FAD-linked oxidases, C-terminal domain"/>
    <property type="match status" value="1"/>
</dbReference>
<dbReference type="Gene3D" id="3.30.70.2740">
    <property type="match status" value="1"/>
</dbReference>
<comment type="similarity">
    <text evidence="1">Belongs to the FAD-binding oxidoreductase/transferase type 4 family.</text>
</comment>
<dbReference type="EMBL" id="JAHHDY010000021">
    <property type="protein sequence ID" value="MBT3143222.1"/>
    <property type="molecule type" value="Genomic_DNA"/>
</dbReference>
<dbReference type="Gene3D" id="3.30.465.10">
    <property type="match status" value="1"/>
</dbReference>
<dbReference type="InterPro" id="IPR016171">
    <property type="entry name" value="Vanillyl_alc_oxidase_C-sub2"/>
</dbReference>
<dbReference type="InterPro" id="IPR016166">
    <property type="entry name" value="FAD-bd_PCMH"/>
</dbReference>
<gene>
    <name evidence="5" type="ORF">KL867_19330</name>
</gene>
<dbReference type="InterPro" id="IPR036318">
    <property type="entry name" value="FAD-bd_PCMH-like_sf"/>
</dbReference>
<reference evidence="5 6" key="1">
    <citation type="submission" date="2021-05" db="EMBL/GenBank/DDBJ databases">
        <title>Draft genomes of marine bacteria isolated from model chitin particles.</title>
        <authorList>
            <person name="Datta M.S."/>
            <person name="Schwartzman J.A."/>
            <person name="Cordero O."/>
        </authorList>
    </citation>
    <scope>NUCLEOTIDE SEQUENCE [LARGE SCALE GENOMIC DNA]</scope>
    <source>
        <strain evidence="5 6">4E07</strain>
    </source>
</reference>
<dbReference type="PANTHER" id="PTHR43716">
    <property type="entry name" value="D-2-HYDROXYGLUTARATE DEHYDROGENASE, MITOCHONDRIAL"/>
    <property type="match status" value="1"/>
</dbReference>
<dbReference type="PANTHER" id="PTHR43716:SF2">
    <property type="entry name" value="BLL6224 PROTEIN"/>
    <property type="match status" value="1"/>
</dbReference>
<dbReference type="InterPro" id="IPR016169">
    <property type="entry name" value="FAD-bd_PCMH_sub2"/>
</dbReference>
<dbReference type="Pfam" id="PF02913">
    <property type="entry name" value="FAD-oxidase_C"/>
    <property type="match status" value="1"/>
</dbReference>
<proteinExistence type="inferred from homology"/>